<proteinExistence type="predicted"/>
<evidence type="ECO:0000313" key="2">
    <source>
        <dbReference type="EMBL" id="SIO96632.1"/>
    </source>
</evidence>
<name>A0A1N6MB08_9VIBR</name>
<dbReference type="RefSeq" id="WP_074375052.1">
    <property type="nucleotide sequence ID" value="NZ_AP024908.1"/>
</dbReference>
<evidence type="ECO:0000313" key="3">
    <source>
        <dbReference type="Proteomes" id="UP000184774"/>
    </source>
</evidence>
<reference evidence="2 3" key="1">
    <citation type="submission" date="2016-12" db="EMBL/GenBank/DDBJ databases">
        <authorList>
            <person name="Song W.-J."/>
            <person name="Kurnit D.M."/>
        </authorList>
    </citation>
    <scope>NUCLEOTIDE SEQUENCE [LARGE SCALE GENOMIC DNA]</scope>
    <source>
        <strain evidence="2 3">CECT 9026</strain>
    </source>
</reference>
<dbReference type="AlphaFoldDB" id="A0A1N6MB08"/>
<evidence type="ECO:0000256" key="1">
    <source>
        <dbReference type="SAM" id="MobiDB-lite"/>
    </source>
</evidence>
<feature type="compositionally biased region" description="Polar residues" evidence="1">
    <location>
        <begin position="81"/>
        <end position="90"/>
    </location>
</feature>
<dbReference type="EMBL" id="FSSB01000036">
    <property type="protein sequence ID" value="SIO96632.1"/>
    <property type="molecule type" value="Genomic_DNA"/>
</dbReference>
<organism evidence="2 3">
    <name type="scientific">Vibrio spartinae</name>
    <dbReference type="NCBI Taxonomy" id="1918945"/>
    <lineage>
        <taxon>Bacteria</taxon>
        <taxon>Pseudomonadati</taxon>
        <taxon>Pseudomonadota</taxon>
        <taxon>Gammaproteobacteria</taxon>
        <taxon>Vibrionales</taxon>
        <taxon>Vibrionaceae</taxon>
        <taxon>Vibrio</taxon>
    </lineage>
</organism>
<feature type="region of interest" description="Disordered" evidence="1">
    <location>
        <begin position="80"/>
        <end position="103"/>
    </location>
</feature>
<dbReference type="Proteomes" id="UP000184774">
    <property type="component" value="Unassembled WGS sequence"/>
</dbReference>
<accession>A0A1N6MB08</accession>
<protein>
    <submittedName>
        <fullName evidence="2">Uncharacterized protein</fullName>
    </submittedName>
</protein>
<feature type="region of interest" description="Disordered" evidence="1">
    <location>
        <begin position="52"/>
        <end position="71"/>
    </location>
</feature>
<sequence length="123" mass="13754">MKDTGKFRLIILILTFTTAITTFAANFSTLVVNYKKTEIFVLSITERILGKGGDSVDESEENSFPEVSDGAMSGKLKYMPSYSSNAQPSFKGNEEKENELNPCRFGFSSNTPINCLFEERNEK</sequence>
<gene>
    <name evidence="2" type="ORF">VSP9026_04435</name>
</gene>